<dbReference type="RefSeq" id="WP_184642326.1">
    <property type="nucleotide sequence ID" value="NZ_JACIFZ010000013.1"/>
</dbReference>
<dbReference type="PANTHER" id="PTHR36156:SF2">
    <property type="entry name" value="CUPIN TYPE-2 DOMAIN-CONTAINING PROTEIN"/>
    <property type="match status" value="1"/>
</dbReference>
<organism evidence="1 2">
    <name type="scientific">Variovorax guangxiensis</name>
    <dbReference type="NCBI Taxonomy" id="1775474"/>
    <lineage>
        <taxon>Bacteria</taxon>
        <taxon>Pseudomonadati</taxon>
        <taxon>Pseudomonadota</taxon>
        <taxon>Betaproteobacteria</taxon>
        <taxon>Burkholderiales</taxon>
        <taxon>Comamonadaceae</taxon>
        <taxon>Variovorax</taxon>
    </lineage>
</organism>
<dbReference type="SUPFAM" id="SSF51182">
    <property type="entry name" value="RmlC-like cupins"/>
    <property type="match status" value="1"/>
</dbReference>
<dbReference type="CDD" id="cd02231">
    <property type="entry name" value="cupin_BLL6423-like"/>
    <property type="match status" value="1"/>
</dbReference>
<evidence type="ECO:0000313" key="2">
    <source>
        <dbReference type="Proteomes" id="UP000524450"/>
    </source>
</evidence>
<evidence type="ECO:0000313" key="1">
    <source>
        <dbReference type="EMBL" id="MBB4225590.1"/>
    </source>
</evidence>
<dbReference type="AlphaFoldDB" id="A0A840G1C2"/>
<sequence>MKVRRVVAGTGADGRSRVFEDALAPRAAEFESAPGFAATLLWATSAAGQIARGTPSDRTASATFVPGQGETLLMFVTFPPDSTMMCADFDGAAFGAEFAQKIPGLAETFEPDHPGMHTTDSIDYDVVLEGEITLELDDGAQVLLRRHDVAVQHGNRHAWRNLSDRPATMLFVLMGAKRAG</sequence>
<dbReference type="Proteomes" id="UP000524450">
    <property type="component" value="Unassembled WGS sequence"/>
</dbReference>
<accession>A0A840G1C2</accession>
<protein>
    <recommendedName>
        <fullName evidence="3">Cupin domain-containing protein</fullName>
    </recommendedName>
</protein>
<gene>
    <name evidence="1" type="ORF">GGD71_006403</name>
</gene>
<dbReference type="InterPro" id="IPR047142">
    <property type="entry name" value="OryJ/VirC-like"/>
</dbReference>
<reference evidence="1 2" key="1">
    <citation type="submission" date="2020-08" db="EMBL/GenBank/DDBJ databases">
        <title>Genomic Encyclopedia of Type Strains, Phase IV (KMG-V): Genome sequencing to study the core and pangenomes of soil and plant-associated prokaryotes.</title>
        <authorList>
            <person name="Whitman W."/>
        </authorList>
    </citation>
    <scope>NUCLEOTIDE SEQUENCE [LARGE SCALE GENOMIC DNA]</scope>
    <source>
        <strain evidence="1 2">34/80</strain>
    </source>
</reference>
<dbReference type="InterPro" id="IPR011051">
    <property type="entry name" value="RmlC_Cupin_sf"/>
</dbReference>
<comment type="caution">
    <text evidence="1">The sequence shown here is derived from an EMBL/GenBank/DDBJ whole genome shotgun (WGS) entry which is preliminary data.</text>
</comment>
<name>A0A840G1C2_9BURK</name>
<dbReference type="InterPro" id="IPR014710">
    <property type="entry name" value="RmlC-like_jellyroll"/>
</dbReference>
<evidence type="ECO:0008006" key="3">
    <source>
        <dbReference type="Google" id="ProtNLM"/>
    </source>
</evidence>
<dbReference type="Gene3D" id="2.60.120.10">
    <property type="entry name" value="Jelly Rolls"/>
    <property type="match status" value="1"/>
</dbReference>
<dbReference type="EMBL" id="JACIFZ010000013">
    <property type="protein sequence ID" value="MBB4225590.1"/>
    <property type="molecule type" value="Genomic_DNA"/>
</dbReference>
<proteinExistence type="predicted"/>
<dbReference type="PANTHER" id="PTHR36156">
    <property type="entry name" value="SLR2101 PROTEIN"/>
    <property type="match status" value="1"/>
</dbReference>